<keyword evidence="1" id="KW-0812">Transmembrane</keyword>
<name>A0AAV4RJ72_CAEEX</name>
<sequence length="116" mass="13083">MCSIKKIQNVGISYSNVSFSFQISAVFQTRVHRNLVVSLIIHSVLLMIIPSTVIFRSTFPTYTDVVRRLNSPTKKALLVFELWGTYDDRHSMRCKGVPIDGAHWKKILDGLMNGGA</sequence>
<comment type="caution">
    <text evidence="2">The sequence shown here is derived from an EMBL/GenBank/DDBJ whole genome shotgun (WGS) entry which is preliminary data.</text>
</comment>
<gene>
    <name evidence="2" type="ORF">CEXT_744621</name>
</gene>
<evidence type="ECO:0000313" key="3">
    <source>
        <dbReference type="Proteomes" id="UP001054945"/>
    </source>
</evidence>
<dbReference type="AlphaFoldDB" id="A0AAV4RJ72"/>
<protein>
    <submittedName>
        <fullName evidence="2">Uncharacterized protein</fullName>
    </submittedName>
</protein>
<dbReference type="EMBL" id="BPLR01007863">
    <property type="protein sequence ID" value="GIY20270.1"/>
    <property type="molecule type" value="Genomic_DNA"/>
</dbReference>
<accession>A0AAV4RJ72</accession>
<dbReference type="Proteomes" id="UP001054945">
    <property type="component" value="Unassembled WGS sequence"/>
</dbReference>
<feature type="transmembrane region" description="Helical" evidence="1">
    <location>
        <begin position="35"/>
        <end position="55"/>
    </location>
</feature>
<organism evidence="2 3">
    <name type="scientific">Caerostris extrusa</name>
    <name type="common">Bark spider</name>
    <name type="synonym">Caerostris bankana</name>
    <dbReference type="NCBI Taxonomy" id="172846"/>
    <lineage>
        <taxon>Eukaryota</taxon>
        <taxon>Metazoa</taxon>
        <taxon>Ecdysozoa</taxon>
        <taxon>Arthropoda</taxon>
        <taxon>Chelicerata</taxon>
        <taxon>Arachnida</taxon>
        <taxon>Araneae</taxon>
        <taxon>Araneomorphae</taxon>
        <taxon>Entelegynae</taxon>
        <taxon>Araneoidea</taxon>
        <taxon>Araneidae</taxon>
        <taxon>Caerostris</taxon>
    </lineage>
</organism>
<reference evidence="2 3" key="1">
    <citation type="submission" date="2021-06" db="EMBL/GenBank/DDBJ databases">
        <title>Caerostris extrusa draft genome.</title>
        <authorList>
            <person name="Kono N."/>
            <person name="Arakawa K."/>
        </authorList>
    </citation>
    <scope>NUCLEOTIDE SEQUENCE [LARGE SCALE GENOMIC DNA]</scope>
</reference>
<keyword evidence="3" id="KW-1185">Reference proteome</keyword>
<keyword evidence="1" id="KW-1133">Transmembrane helix</keyword>
<keyword evidence="1" id="KW-0472">Membrane</keyword>
<proteinExistence type="predicted"/>
<evidence type="ECO:0000256" key="1">
    <source>
        <dbReference type="SAM" id="Phobius"/>
    </source>
</evidence>
<evidence type="ECO:0000313" key="2">
    <source>
        <dbReference type="EMBL" id="GIY20270.1"/>
    </source>
</evidence>